<evidence type="ECO:0000256" key="5">
    <source>
        <dbReference type="PROSITE-ProRule" id="PRU00282"/>
    </source>
</evidence>
<dbReference type="InterPro" id="IPR018108">
    <property type="entry name" value="MCP_transmembrane"/>
</dbReference>
<evidence type="ECO:0000313" key="7">
    <source>
        <dbReference type="EMBL" id="KAJ3170890.1"/>
    </source>
</evidence>
<organism evidence="7 8">
    <name type="scientific">Geranomyces variabilis</name>
    <dbReference type="NCBI Taxonomy" id="109894"/>
    <lineage>
        <taxon>Eukaryota</taxon>
        <taxon>Fungi</taxon>
        <taxon>Fungi incertae sedis</taxon>
        <taxon>Chytridiomycota</taxon>
        <taxon>Chytridiomycota incertae sedis</taxon>
        <taxon>Chytridiomycetes</taxon>
        <taxon>Spizellomycetales</taxon>
        <taxon>Powellomycetaceae</taxon>
        <taxon>Geranomyces</taxon>
    </lineage>
</organism>
<dbReference type="GO" id="GO:0005739">
    <property type="term" value="C:mitochondrion"/>
    <property type="evidence" value="ECO:0007669"/>
    <property type="project" value="TreeGrafter"/>
</dbReference>
<gene>
    <name evidence="7" type="ORF">HDU87_008656</name>
</gene>
<accession>A0AAD5TEC2</accession>
<dbReference type="InterPro" id="IPR023395">
    <property type="entry name" value="MCP_dom_sf"/>
</dbReference>
<protein>
    <recommendedName>
        <fullName evidence="9">Mitochondrial carrier</fullName>
    </recommendedName>
</protein>
<keyword evidence="3" id="KW-1133">Transmembrane helix</keyword>
<evidence type="ECO:0008006" key="9">
    <source>
        <dbReference type="Google" id="ProtNLM"/>
    </source>
</evidence>
<keyword evidence="8" id="KW-1185">Reference proteome</keyword>
<dbReference type="PROSITE" id="PS50920">
    <property type="entry name" value="SOLCAR"/>
    <property type="match status" value="1"/>
</dbReference>
<dbReference type="GO" id="GO:0001409">
    <property type="term" value="F:guanine nucleotide transmembrane transporter activity"/>
    <property type="evidence" value="ECO:0007669"/>
    <property type="project" value="TreeGrafter"/>
</dbReference>
<dbReference type="AlphaFoldDB" id="A0AAD5TEC2"/>
<dbReference type="EMBL" id="JADGJQ010000091">
    <property type="protein sequence ID" value="KAJ3170890.1"/>
    <property type="molecule type" value="Genomic_DNA"/>
</dbReference>
<comment type="subcellular location">
    <subcellularLocation>
        <location evidence="1">Membrane</location>
        <topology evidence="1">Multi-pass membrane protein</topology>
    </subcellularLocation>
</comment>
<feature type="repeat" description="Solcar" evidence="5">
    <location>
        <begin position="216"/>
        <end position="301"/>
    </location>
</feature>
<name>A0AAD5TEC2_9FUNG</name>
<evidence type="ECO:0000256" key="1">
    <source>
        <dbReference type="ARBA" id="ARBA00004141"/>
    </source>
</evidence>
<proteinExistence type="inferred from homology"/>
<dbReference type="InterPro" id="IPR053042">
    <property type="entry name" value="Mito_GTP/GDP_Carrier"/>
</dbReference>
<evidence type="ECO:0000313" key="8">
    <source>
        <dbReference type="Proteomes" id="UP001212152"/>
    </source>
</evidence>
<dbReference type="Proteomes" id="UP001212152">
    <property type="component" value="Unassembled WGS sequence"/>
</dbReference>
<dbReference type="PANTHER" id="PTHR46974:SF1">
    <property type="entry name" value="MITOCHONDRIAL GTP_GDP CARRIER PROTEIN 1"/>
    <property type="match status" value="1"/>
</dbReference>
<keyword evidence="4 5" id="KW-0472">Membrane</keyword>
<evidence type="ECO:0000256" key="3">
    <source>
        <dbReference type="ARBA" id="ARBA00022989"/>
    </source>
</evidence>
<comment type="caution">
    <text evidence="7">The sequence shown here is derived from an EMBL/GenBank/DDBJ whole genome shotgun (WGS) entry which is preliminary data.</text>
</comment>
<reference evidence="7" key="1">
    <citation type="submission" date="2020-05" db="EMBL/GenBank/DDBJ databases">
        <title>Phylogenomic resolution of chytrid fungi.</title>
        <authorList>
            <person name="Stajich J.E."/>
            <person name="Amses K."/>
            <person name="Simmons R."/>
            <person name="Seto K."/>
            <person name="Myers J."/>
            <person name="Bonds A."/>
            <person name="Quandt C.A."/>
            <person name="Barry K."/>
            <person name="Liu P."/>
            <person name="Grigoriev I."/>
            <person name="Longcore J.E."/>
            <person name="James T.Y."/>
        </authorList>
    </citation>
    <scope>NUCLEOTIDE SEQUENCE</scope>
    <source>
        <strain evidence="7">JEL0379</strain>
    </source>
</reference>
<sequence>MSPPLSANSKDSGAARLIGSGTAGILELLGFHPVDTVAKRLMNSQTRLSGLPMSESLSVLNKVIFKDAATKGTFSKYMSLFPGLGFAAGYKVMQRMYKFGGQPYVNDYLNKNHKTTFQTLFGDRHSKTMMHATAGSLVGIGEIVLLPLDALKIKMQTNAQSYAGLNALQIIKHEGWGLYRGATWTAARNAPGSFALFGGAALTKEHVFKLNDYGKATFFQNFVASIAGAVASITISAPLDVIKTRIQARSNEQAQGGWTIVKNMLAKEGLGSFFKGLTPKILVVGPKLVFSFTVAQQLIPMITRALDSEPAVVKAATTKP</sequence>
<dbReference type="SUPFAM" id="SSF103506">
    <property type="entry name" value="Mitochondrial carrier"/>
    <property type="match status" value="1"/>
</dbReference>
<keyword evidence="2 5" id="KW-0812">Transmembrane</keyword>
<dbReference type="Gene3D" id="1.50.40.10">
    <property type="entry name" value="Mitochondrial carrier domain"/>
    <property type="match status" value="1"/>
</dbReference>
<evidence type="ECO:0000256" key="6">
    <source>
        <dbReference type="RuleBase" id="RU000488"/>
    </source>
</evidence>
<dbReference type="PANTHER" id="PTHR46974">
    <property type="entry name" value="MITOCHONDRIAL GTP/GDP CARRIER PROTEIN 1"/>
    <property type="match status" value="1"/>
</dbReference>
<evidence type="ECO:0000256" key="2">
    <source>
        <dbReference type="ARBA" id="ARBA00022692"/>
    </source>
</evidence>
<evidence type="ECO:0000256" key="4">
    <source>
        <dbReference type="ARBA" id="ARBA00023136"/>
    </source>
</evidence>
<dbReference type="GO" id="GO:0016020">
    <property type="term" value="C:membrane"/>
    <property type="evidence" value="ECO:0007669"/>
    <property type="project" value="UniProtKB-SubCell"/>
</dbReference>
<comment type="similarity">
    <text evidence="6">Belongs to the mitochondrial carrier (TC 2.A.29) family.</text>
</comment>
<keyword evidence="6" id="KW-0813">Transport</keyword>
<dbReference type="Pfam" id="PF00153">
    <property type="entry name" value="Mito_carr"/>
    <property type="match status" value="2"/>
</dbReference>